<dbReference type="PANTHER" id="PTHR14778">
    <property type="entry name" value="KINETOCHORE-ASSOCIATED PROTEIN DSN1 HOMOLOG"/>
    <property type="match status" value="1"/>
</dbReference>
<dbReference type="STRING" id="502780.C1G5C0"/>
<evidence type="ECO:0008006" key="4">
    <source>
        <dbReference type="Google" id="ProtNLM"/>
    </source>
</evidence>
<dbReference type="GeneID" id="22582787"/>
<feature type="region of interest" description="Disordered" evidence="1">
    <location>
        <begin position="407"/>
        <end position="449"/>
    </location>
</feature>
<protein>
    <recommendedName>
        <fullName evidence="4">Mis12-Mtw1 family protein</fullName>
    </recommendedName>
</protein>
<feature type="region of interest" description="Disordered" evidence="1">
    <location>
        <begin position="99"/>
        <end position="275"/>
    </location>
</feature>
<evidence type="ECO:0000256" key="1">
    <source>
        <dbReference type="SAM" id="MobiDB-lite"/>
    </source>
</evidence>
<dbReference type="OMA" id="RAMGDKP"/>
<dbReference type="KEGG" id="pbn:PADG_03490"/>
<dbReference type="VEuPathDB" id="FungiDB:PADG_03490"/>
<dbReference type="HOGENOM" id="CLU_021697_0_0_1"/>
<feature type="compositionally biased region" description="Acidic residues" evidence="1">
    <location>
        <begin position="595"/>
        <end position="605"/>
    </location>
</feature>
<proteinExistence type="predicted"/>
<dbReference type="GO" id="GO:0051301">
    <property type="term" value="P:cell division"/>
    <property type="evidence" value="ECO:0007669"/>
    <property type="project" value="InterPro"/>
</dbReference>
<keyword evidence="3" id="KW-1185">Reference proteome</keyword>
<feature type="compositionally biased region" description="Basic and acidic residues" evidence="1">
    <location>
        <begin position="252"/>
        <end position="262"/>
    </location>
</feature>
<feature type="compositionally biased region" description="Basic residues" evidence="1">
    <location>
        <begin position="130"/>
        <end position="141"/>
    </location>
</feature>
<name>C1G5C0_PARBD</name>
<feature type="region of interest" description="Disordered" evidence="1">
    <location>
        <begin position="560"/>
        <end position="619"/>
    </location>
</feature>
<dbReference type="AlphaFoldDB" id="C1G5C0"/>
<feature type="compositionally biased region" description="Basic and acidic residues" evidence="1">
    <location>
        <begin position="560"/>
        <end position="569"/>
    </location>
</feature>
<dbReference type="GO" id="GO:0007059">
    <property type="term" value="P:chromosome segregation"/>
    <property type="evidence" value="ECO:0007669"/>
    <property type="project" value="InterPro"/>
</dbReference>
<dbReference type="Pfam" id="PF08202">
    <property type="entry name" value="MIS13"/>
    <property type="match status" value="1"/>
</dbReference>
<feature type="compositionally biased region" description="Low complexity" evidence="1">
    <location>
        <begin position="426"/>
        <end position="449"/>
    </location>
</feature>
<feature type="compositionally biased region" description="Basic and acidic residues" evidence="1">
    <location>
        <begin position="213"/>
        <end position="223"/>
    </location>
</feature>
<evidence type="ECO:0000313" key="3">
    <source>
        <dbReference type="Proteomes" id="UP000001628"/>
    </source>
</evidence>
<dbReference type="RefSeq" id="XP_010758888.1">
    <property type="nucleotide sequence ID" value="XM_010760586.1"/>
</dbReference>
<feature type="region of interest" description="Disordered" evidence="1">
    <location>
        <begin position="52"/>
        <end position="74"/>
    </location>
</feature>
<organism evidence="2 3">
    <name type="scientific">Paracoccidioides brasiliensis (strain Pb18)</name>
    <dbReference type="NCBI Taxonomy" id="502780"/>
    <lineage>
        <taxon>Eukaryota</taxon>
        <taxon>Fungi</taxon>
        <taxon>Dikarya</taxon>
        <taxon>Ascomycota</taxon>
        <taxon>Pezizomycotina</taxon>
        <taxon>Eurotiomycetes</taxon>
        <taxon>Eurotiomycetidae</taxon>
        <taxon>Onygenales</taxon>
        <taxon>Ajellomycetaceae</taxon>
        <taxon>Paracoccidioides</taxon>
    </lineage>
</organism>
<dbReference type="eggNOG" id="ENOG502S2VJ">
    <property type="taxonomic scope" value="Eukaryota"/>
</dbReference>
<dbReference type="PANTHER" id="PTHR14778:SF2">
    <property type="entry name" value="KINETOCHORE-ASSOCIATED PROTEIN DSN1 HOMOLOG"/>
    <property type="match status" value="1"/>
</dbReference>
<feature type="compositionally biased region" description="Gly residues" evidence="1">
    <location>
        <begin position="606"/>
        <end position="615"/>
    </location>
</feature>
<evidence type="ECO:0000313" key="2">
    <source>
        <dbReference type="EMBL" id="EEH47392.1"/>
    </source>
</evidence>
<dbReference type="EMBL" id="KN275959">
    <property type="protein sequence ID" value="EEH47392.1"/>
    <property type="molecule type" value="Genomic_DNA"/>
</dbReference>
<gene>
    <name evidence="2" type="ORF">PADG_03490</name>
</gene>
<reference evidence="2 3" key="1">
    <citation type="journal article" date="2011" name="PLoS Genet.">
        <title>Comparative genomic analysis of human fungal pathogens causing paracoccidioidomycosis.</title>
        <authorList>
            <person name="Desjardins C.A."/>
            <person name="Champion M.D."/>
            <person name="Holder J.W."/>
            <person name="Muszewska A."/>
            <person name="Goldberg J."/>
            <person name="Bailao A.M."/>
            <person name="Brigido M.M."/>
            <person name="Ferreira M.E."/>
            <person name="Garcia A.M."/>
            <person name="Grynberg M."/>
            <person name="Gujja S."/>
            <person name="Heiman D.I."/>
            <person name="Henn M.R."/>
            <person name="Kodira C.D."/>
            <person name="Leon-Narvaez H."/>
            <person name="Longo L.V."/>
            <person name="Ma L.J."/>
            <person name="Malavazi I."/>
            <person name="Matsuo A.L."/>
            <person name="Morais F.V."/>
            <person name="Pereira M."/>
            <person name="Rodriguez-Brito S."/>
            <person name="Sakthikumar S."/>
            <person name="Salem-Izacc S.M."/>
            <person name="Sykes S.M."/>
            <person name="Teixeira M.M."/>
            <person name="Vallejo M.C."/>
            <person name="Walter M.E."/>
            <person name="Yandava C."/>
            <person name="Young S."/>
            <person name="Zeng Q."/>
            <person name="Zucker J."/>
            <person name="Felipe M.S."/>
            <person name="Goldman G.H."/>
            <person name="Haas B.J."/>
            <person name="McEwen J.G."/>
            <person name="Nino-Vega G."/>
            <person name="Puccia R."/>
            <person name="San-Blas G."/>
            <person name="Soares C.M."/>
            <person name="Birren B.W."/>
            <person name="Cuomo C.A."/>
        </authorList>
    </citation>
    <scope>NUCLEOTIDE SEQUENCE [LARGE SCALE GENOMIC DNA]</scope>
    <source>
        <strain evidence="2 3">Pb18</strain>
    </source>
</reference>
<accession>C1G5C0</accession>
<feature type="compositionally biased region" description="Polar residues" evidence="1">
    <location>
        <begin position="153"/>
        <end position="170"/>
    </location>
</feature>
<feature type="compositionally biased region" description="Basic residues" evidence="1">
    <location>
        <begin position="579"/>
        <end position="588"/>
    </location>
</feature>
<dbReference type="OrthoDB" id="3364649at2759"/>
<dbReference type="InterPro" id="IPR013218">
    <property type="entry name" value="Dsn1/Mis13"/>
</dbReference>
<dbReference type="GO" id="GO:0000444">
    <property type="term" value="C:MIS12/MIND type complex"/>
    <property type="evidence" value="ECO:0007669"/>
    <property type="project" value="InterPro"/>
</dbReference>
<feature type="compositionally biased region" description="Polar residues" evidence="1">
    <location>
        <begin position="226"/>
        <end position="238"/>
    </location>
</feature>
<dbReference type="InParanoid" id="C1G5C0"/>
<sequence>MTAVLASTATTISTRRTSHYIIDFGDRRDSGYEHGTTRSRAPLMTIDPVMSQARGRMPNGNATKRNVKGNDGYAGEGVNGWSGKRKAAEYDEDVEGFQFTRAATTKKPKPTTLDENTVPQPPMDNDTRRQPIRKPKGKGRPPKAAEAPRAVSVETSNGKLPIRSQQQTSKRLAGEEQMTTITDQSSKSRRRSNTAEPAPVTMPKKRRTSQPKDSQKAPQRWDGEQDGNTPQTNTTHTQKIALPFADTPVIRRNKEMRMEKRQKGQRRSSLGLRGRRASSLIESGASNALPHDEVDTAHFYKHIESEGLSEPRRMRQLLTWCATRALGEKLSGSRSGDESARLAARVIQEELLKDFANRSELSDWFRREETALPAVVVKKPNPRNIQNADKIKELEEQINKLQIERQTLTSLLRPPSIPRIRPPSTPTSNESSEIQQPSTSTSSLSSISDTHLNTPLEQELINSSLLDPSQKAILAALNIPTSTSTSTDKSTTTMQTDTSSTSISAITSTLSRLTTSLVPTLDSFASGMYDIELYRRAADIVAGQVLTICARRLEERDQLRPGRGNRDELGDNINSNRSMRTRRKKGKQKGRDVGEMEEEGGEEEGVSGGGSGDGKAGSRIEKEDLVVVLAALSRMESK</sequence>
<feature type="compositionally biased region" description="Pro residues" evidence="1">
    <location>
        <begin position="415"/>
        <end position="425"/>
    </location>
</feature>
<dbReference type="Proteomes" id="UP000001628">
    <property type="component" value="Unassembled WGS sequence"/>
</dbReference>